<dbReference type="Proteomes" id="UP001302602">
    <property type="component" value="Unassembled WGS sequence"/>
</dbReference>
<reference evidence="2" key="1">
    <citation type="journal article" date="2023" name="Mol. Phylogenet. Evol.">
        <title>Genome-scale phylogeny and comparative genomics of the fungal order Sordariales.</title>
        <authorList>
            <person name="Hensen N."/>
            <person name="Bonometti L."/>
            <person name="Westerberg I."/>
            <person name="Brannstrom I.O."/>
            <person name="Guillou S."/>
            <person name="Cros-Aarteil S."/>
            <person name="Calhoun S."/>
            <person name="Haridas S."/>
            <person name="Kuo A."/>
            <person name="Mondo S."/>
            <person name="Pangilinan J."/>
            <person name="Riley R."/>
            <person name="LaButti K."/>
            <person name="Andreopoulos B."/>
            <person name="Lipzen A."/>
            <person name="Chen C."/>
            <person name="Yan M."/>
            <person name="Daum C."/>
            <person name="Ng V."/>
            <person name="Clum A."/>
            <person name="Steindorff A."/>
            <person name="Ohm R.A."/>
            <person name="Martin F."/>
            <person name="Silar P."/>
            <person name="Natvig D.O."/>
            <person name="Lalanne C."/>
            <person name="Gautier V."/>
            <person name="Ament-Velasquez S.L."/>
            <person name="Kruys A."/>
            <person name="Hutchinson M.I."/>
            <person name="Powell A.J."/>
            <person name="Barry K."/>
            <person name="Miller A.N."/>
            <person name="Grigoriev I.V."/>
            <person name="Debuchy R."/>
            <person name="Gladieux P."/>
            <person name="Hiltunen Thoren M."/>
            <person name="Johannesson H."/>
        </authorList>
    </citation>
    <scope>NUCLEOTIDE SEQUENCE</scope>
    <source>
        <strain evidence="2">CBS 731.68</strain>
    </source>
</reference>
<dbReference type="AlphaFoldDB" id="A0AAN6TSN3"/>
<proteinExistence type="predicted"/>
<protein>
    <submittedName>
        <fullName evidence="2">Uncharacterized protein</fullName>
    </submittedName>
</protein>
<dbReference type="RefSeq" id="XP_062643757.1">
    <property type="nucleotide sequence ID" value="XM_062793751.1"/>
</dbReference>
<keyword evidence="3" id="KW-1185">Reference proteome</keyword>
<feature type="compositionally biased region" description="Polar residues" evidence="1">
    <location>
        <begin position="120"/>
        <end position="130"/>
    </location>
</feature>
<feature type="region of interest" description="Disordered" evidence="1">
    <location>
        <begin position="57"/>
        <end position="98"/>
    </location>
</feature>
<dbReference type="EMBL" id="MU853242">
    <property type="protein sequence ID" value="KAK4119985.1"/>
    <property type="molecule type" value="Genomic_DNA"/>
</dbReference>
<sequence>MDRCQARSLQGVLLTLDDRCFGPRRLHDMGVRVNDNGLLVSPQVSLADTDGNTGCVKKGCSTSPPPVTRAPKMLVSGPRGKKAPSQAHCRNRKDRHQQVPADLRNPKAVAGVVCPRAESQRPSQQFGTTTRGRRQQEQATGVKKKKKKTGLQLYPCWKGRPLLYHWLASGRRAETNATSIWQMRGTARSWLQFVP</sequence>
<evidence type="ECO:0000313" key="3">
    <source>
        <dbReference type="Proteomes" id="UP001302602"/>
    </source>
</evidence>
<name>A0AAN6TSN3_9PEZI</name>
<organism evidence="2 3">
    <name type="scientific">Parathielavia appendiculata</name>
    <dbReference type="NCBI Taxonomy" id="2587402"/>
    <lineage>
        <taxon>Eukaryota</taxon>
        <taxon>Fungi</taxon>
        <taxon>Dikarya</taxon>
        <taxon>Ascomycota</taxon>
        <taxon>Pezizomycotina</taxon>
        <taxon>Sordariomycetes</taxon>
        <taxon>Sordariomycetidae</taxon>
        <taxon>Sordariales</taxon>
        <taxon>Chaetomiaceae</taxon>
        <taxon>Parathielavia</taxon>
    </lineage>
</organism>
<reference evidence="2" key="2">
    <citation type="submission" date="2023-05" db="EMBL/GenBank/DDBJ databases">
        <authorList>
            <consortium name="Lawrence Berkeley National Laboratory"/>
            <person name="Steindorff A."/>
            <person name="Hensen N."/>
            <person name="Bonometti L."/>
            <person name="Westerberg I."/>
            <person name="Brannstrom I.O."/>
            <person name="Guillou S."/>
            <person name="Cros-Aarteil S."/>
            <person name="Calhoun S."/>
            <person name="Haridas S."/>
            <person name="Kuo A."/>
            <person name="Mondo S."/>
            <person name="Pangilinan J."/>
            <person name="Riley R."/>
            <person name="Labutti K."/>
            <person name="Andreopoulos B."/>
            <person name="Lipzen A."/>
            <person name="Chen C."/>
            <person name="Yanf M."/>
            <person name="Daum C."/>
            <person name="Ng V."/>
            <person name="Clum A."/>
            <person name="Ohm R."/>
            <person name="Martin F."/>
            <person name="Silar P."/>
            <person name="Natvig D."/>
            <person name="Lalanne C."/>
            <person name="Gautier V."/>
            <person name="Ament-Velasquez S.L."/>
            <person name="Kruys A."/>
            <person name="Hutchinson M.I."/>
            <person name="Powell A.J."/>
            <person name="Barry K."/>
            <person name="Miller A.N."/>
            <person name="Grigoriev I.V."/>
            <person name="Debuchy R."/>
            <person name="Gladieux P."/>
            <person name="Thoren M.H."/>
            <person name="Johannesson H."/>
        </authorList>
    </citation>
    <scope>NUCLEOTIDE SEQUENCE</scope>
    <source>
        <strain evidence="2">CBS 731.68</strain>
    </source>
</reference>
<accession>A0AAN6TSN3</accession>
<evidence type="ECO:0000256" key="1">
    <source>
        <dbReference type="SAM" id="MobiDB-lite"/>
    </source>
</evidence>
<comment type="caution">
    <text evidence="2">The sequence shown here is derived from an EMBL/GenBank/DDBJ whole genome shotgun (WGS) entry which is preliminary data.</text>
</comment>
<gene>
    <name evidence="2" type="ORF">N657DRAFT_649558</name>
</gene>
<evidence type="ECO:0000313" key="2">
    <source>
        <dbReference type="EMBL" id="KAK4119985.1"/>
    </source>
</evidence>
<dbReference type="GeneID" id="87830520"/>
<feature type="region of interest" description="Disordered" evidence="1">
    <location>
        <begin position="117"/>
        <end position="146"/>
    </location>
</feature>